<feature type="compositionally biased region" description="Basic and acidic residues" evidence="4">
    <location>
        <begin position="245"/>
        <end position="258"/>
    </location>
</feature>
<dbReference type="PROSITE" id="PS00041">
    <property type="entry name" value="HTH_ARAC_FAMILY_1"/>
    <property type="match status" value="1"/>
</dbReference>
<dbReference type="InterPro" id="IPR018062">
    <property type="entry name" value="HTH_AraC-typ_CS"/>
</dbReference>
<accession>H0E330</accession>
<dbReference type="SUPFAM" id="SSF46689">
    <property type="entry name" value="Homeodomain-like"/>
    <property type="match status" value="1"/>
</dbReference>
<dbReference type="PANTHER" id="PTHR46796">
    <property type="entry name" value="HTH-TYPE TRANSCRIPTIONAL ACTIVATOR RHAS-RELATED"/>
    <property type="match status" value="1"/>
</dbReference>
<dbReference type="GO" id="GO:0043565">
    <property type="term" value="F:sequence-specific DNA binding"/>
    <property type="evidence" value="ECO:0007669"/>
    <property type="project" value="InterPro"/>
</dbReference>
<dbReference type="PROSITE" id="PS01124">
    <property type="entry name" value="HTH_ARAC_FAMILY_2"/>
    <property type="match status" value="1"/>
</dbReference>
<comment type="caution">
    <text evidence="6">The sequence shown here is derived from an EMBL/GenBank/DDBJ whole genome shotgun (WGS) entry which is preliminary data.</text>
</comment>
<organism evidence="6 7">
    <name type="scientific">Patulibacter medicamentivorans</name>
    <dbReference type="NCBI Taxonomy" id="1097667"/>
    <lineage>
        <taxon>Bacteria</taxon>
        <taxon>Bacillati</taxon>
        <taxon>Actinomycetota</taxon>
        <taxon>Thermoleophilia</taxon>
        <taxon>Solirubrobacterales</taxon>
        <taxon>Patulibacteraceae</taxon>
        <taxon>Patulibacter</taxon>
    </lineage>
</organism>
<keyword evidence="7" id="KW-1185">Reference proteome</keyword>
<keyword evidence="1" id="KW-0805">Transcription regulation</keyword>
<dbReference type="EMBL" id="AGUD01000057">
    <property type="protein sequence ID" value="EHN11896.1"/>
    <property type="molecule type" value="Genomic_DNA"/>
</dbReference>
<evidence type="ECO:0000259" key="5">
    <source>
        <dbReference type="PROSITE" id="PS01124"/>
    </source>
</evidence>
<keyword evidence="2" id="KW-0238">DNA-binding</keyword>
<dbReference type="SMART" id="SM00342">
    <property type="entry name" value="HTH_ARAC"/>
    <property type="match status" value="1"/>
</dbReference>
<dbReference type="InterPro" id="IPR050204">
    <property type="entry name" value="AraC_XylS_family_regulators"/>
</dbReference>
<gene>
    <name evidence="6" type="ORF">PAI11_11970</name>
</gene>
<dbReference type="PATRIC" id="fig|1097667.3.peg.1194"/>
<protein>
    <submittedName>
        <fullName evidence="6">Transcriptional regulator AraC family</fullName>
    </submittedName>
</protein>
<dbReference type="AlphaFoldDB" id="H0E330"/>
<dbReference type="Proteomes" id="UP000005143">
    <property type="component" value="Unassembled WGS sequence"/>
</dbReference>
<dbReference type="Gene3D" id="1.10.10.60">
    <property type="entry name" value="Homeodomain-like"/>
    <property type="match status" value="1"/>
</dbReference>
<keyword evidence="3" id="KW-0804">Transcription</keyword>
<dbReference type="InterPro" id="IPR018060">
    <property type="entry name" value="HTH_AraC"/>
</dbReference>
<evidence type="ECO:0000256" key="3">
    <source>
        <dbReference type="ARBA" id="ARBA00023163"/>
    </source>
</evidence>
<evidence type="ECO:0000313" key="6">
    <source>
        <dbReference type="EMBL" id="EHN11896.1"/>
    </source>
</evidence>
<evidence type="ECO:0000256" key="4">
    <source>
        <dbReference type="SAM" id="MobiDB-lite"/>
    </source>
</evidence>
<dbReference type="Pfam" id="PF12833">
    <property type="entry name" value="HTH_18"/>
    <property type="match status" value="1"/>
</dbReference>
<dbReference type="RefSeq" id="WP_007572032.1">
    <property type="nucleotide sequence ID" value="NZ_AGUD01000057.1"/>
</dbReference>
<feature type="region of interest" description="Disordered" evidence="4">
    <location>
        <begin position="245"/>
        <end position="267"/>
    </location>
</feature>
<reference evidence="6 7" key="1">
    <citation type="journal article" date="2013" name="Biodegradation">
        <title>Quantitative proteomic analysis of ibuprofen-degrading Patulibacter sp. strain I11.</title>
        <authorList>
            <person name="Almeida B."/>
            <person name="Kjeldal H."/>
            <person name="Lolas I."/>
            <person name="Knudsen A.D."/>
            <person name="Carvalho G."/>
            <person name="Nielsen K.L."/>
            <person name="Barreto Crespo M.T."/>
            <person name="Stensballe A."/>
            <person name="Nielsen J.L."/>
        </authorList>
    </citation>
    <scope>NUCLEOTIDE SEQUENCE [LARGE SCALE GENOMIC DNA]</scope>
    <source>
        <strain evidence="6 7">I11</strain>
    </source>
</reference>
<evidence type="ECO:0000256" key="1">
    <source>
        <dbReference type="ARBA" id="ARBA00023015"/>
    </source>
</evidence>
<dbReference type="GO" id="GO:0003700">
    <property type="term" value="F:DNA-binding transcription factor activity"/>
    <property type="evidence" value="ECO:0007669"/>
    <property type="project" value="InterPro"/>
</dbReference>
<name>H0E330_9ACTN</name>
<proteinExistence type="predicted"/>
<evidence type="ECO:0000256" key="2">
    <source>
        <dbReference type="ARBA" id="ARBA00023125"/>
    </source>
</evidence>
<sequence length="267" mass="28162">MGDDDASLFLGDGVALYRGPGGDGSRHAHHAVQVACAFDGVPIELELDERRLTATALAVPSNLPHRLRTGSRRLAILFLDPLGHDGRRVDALVRARLGESLDAALGQLRWPAAGAAGARRFVSAALTQLLGDDGPRPGRSLSPPVAAAVDHVARTLPDPPTLAAAARAAHLSPSRLTHRFSPEVGLPFKRYVLWMRLRHAVAGLAAGDSLTRAAADAGFSDSAHLSRTFRRAFGLPPSALLSMRLLDDPGGRDADDRSVQVPGPPPI</sequence>
<dbReference type="InterPro" id="IPR009057">
    <property type="entry name" value="Homeodomain-like_sf"/>
</dbReference>
<feature type="domain" description="HTH araC/xylS-type" evidence="5">
    <location>
        <begin position="146"/>
        <end position="243"/>
    </location>
</feature>
<evidence type="ECO:0000313" key="7">
    <source>
        <dbReference type="Proteomes" id="UP000005143"/>
    </source>
</evidence>